<sequence length="86" mass="8961">MTPLATLQARAWAVVALVAEGHPDDVPALLEDLDHRDLTMMVTVMAGVMVQGHVGTNPAAHARLAAQTRQALLDLAAREGPADGDG</sequence>
<reference evidence="2" key="1">
    <citation type="journal article" date="2019" name="Int. J. Syst. Evol. Microbiol.">
        <title>The Global Catalogue of Microorganisms (GCM) 10K type strain sequencing project: providing services to taxonomists for standard genome sequencing and annotation.</title>
        <authorList>
            <consortium name="The Broad Institute Genomics Platform"/>
            <consortium name="The Broad Institute Genome Sequencing Center for Infectious Disease"/>
            <person name="Wu L."/>
            <person name="Ma J."/>
        </authorList>
    </citation>
    <scope>NUCLEOTIDE SEQUENCE [LARGE SCALE GENOMIC DNA]</scope>
    <source>
        <strain evidence="2">JCM 9918</strain>
    </source>
</reference>
<comment type="caution">
    <text evidence="1">The sequence shown here is derived from an EMBL/GenBank/DDBJ whole genome shotgun (WGS) entry which is preliminary data.</text>
</comment>
<protein>
    <recommendedName>
        <fullName evidence="3">TetR family transcriptional regulator</fullName>
    </recommendedName>
</protein>
<dbReference type="Proteomes" id="UP001596112">
    <property type="component" value="Unassembled WGS sequence"/>
</dbReference>
<organism evidence="1 2">
    <name type="scientific">Streptomyces heilongjiangensis</name>
    <dbReference type="NCBI Taxonomy" id="945052"/>
    <lineage>
        <taxon>Bacteria</taxon>
        <taxon>Bacillati</taxon>
        <taxon>Actinomycetota</taxon>
        <taxon>Actinomycetes</taxon>
        <taxon>Kitasatosporales</taxon>
        <taxon>Streptomycetaceae</taxon>
        <taxon>Streptomyces</taxon>
    </lineage>
</organism>
<proteinExistence type="predicted"/>
<accession>A0ABW1B4U5</accession>
<evidence type="ECO:0008006" key="3">
    <source>
        <dbReference type="Google" id="ProtNLM"/>
    </source>
</evidence>
<gene>
    <name evidence="1" type="ORF">ACFQGO_10410</name>
</gene>
<evidence type="ECO:0000313" key="2">
    <source>
        <dbReference type="Proteomes" id="UP001596112"/>
    </source>
</evidence>
<dbReference type="RefSeq" id="WP_272172722.1">
    <property type="nucleotide sequence ID" value="NZ_JAQOSL010000062.1"/>
</dbReference>
<evidence type="ECO:0000313" key="1">
    <source>
        <dbReference type="EMBL" id="MFC5807919.1"/>
    </source>
</evidence>
<dbReference type="EMBL" id="JBHSNZ010000006">
    <property type="protein sequence ID" value="MFC5807919.1"/>
    <property type="molecule type" value="Genomic_DNA"/>
</dbReference>
<keyword evidence="2" id="KW-1185">Reference proteome</keyword>
<name>A0ABW1B4U5_9ACTN</name>